<organism evidence="2 3">
    <name type="scientific">Ehrlichia ruminantium (strain Welgevonden)</name>
    <dbReference type="NCBI Taxonomy" id="254945"/>
    <lineage>
        <taxon>Bacteria</taxon>
        <taxon>Pseudomonadati</taxon>
        <taxon>Pseudomonadota</taxon>
        <taxon>Alphaproteobacteria</taxon>
        <taxon>Rickettsiales</taxon>
        <taxon>Anaplasmataceae</taxon>
        <taxon>Ehrlichia</taxon>
    </lineage>
</organism>
<accession>A0A0H3M0F7</accession>
<protein>
    <submittedName>
        <fullName evidence="2">Major antigenic protein 1 (Map1)</fullName>
    </submittedName>
</protein>
<dbReference type="Gene3D" id="2.40.160.20">
    <property type="match status" value="1"/>
</dbReference>
<sequence>MLLFFTSTIVNLFVIIRCNMNCKKIFITSTLISLVSFLPGVSFSDVIQEDSNPAGSVYISAKYMPTASHFGKMSIKEDSKNTQTVFGLKKDWDGVKVPTSENTNYSSLFTEKDYSFRYENNPFLGFAGAIGYSMNGPRIEFEVSYETFDVKNPGGNYKNDAHMYCALDTAQQSATNGATLASSVMIKNENLTNISLMLNACYDIMLDGMPVSPYVCAGIGTDLVSVINATNPKLSYQGKLGISYSINSEASIFIGGHFHRVIGNEFKDIATLKIFTATNKVSTVANPGFASATLDVCHFGIEIGGRFIF</sequence>
<keyword evidence="3" id="KW-1185">Reference proteome</keyword>
<evidence type="ECO:0000259" key="1">
    <source>
        <dbReference type="Pfam" id="PF01617"/>
    </source>
</evidence>
<evidence type="ECO:0000313" key="3">
    <source>
        <dbReference type="Proteomes" id="UP000001021"/>
    </source>
</evidence>
<feature type="domain" description="Msp4/OMP-like" evidence="1">
    <location>
        <begin position="53"/>
        <end position="309"/>
    </location>
</feature>
<dbReference type="SUPFAM" id="SSF56925">
    <property type="entry name" value="OMPA-like"/>
    <property type="match status" value="1"/>
</dbReference>
<dbReference type="EMBL" id="CR925678">
    <property type="protein sequence ID" value="CAI27419.1"/>
    <property type="molecule type" value="Genomic_DNA"/>
</dbReference>
<proteinExistence type="predicted"/>
<dbReference type="eggNOG" id="COG3637">
    <property type="taxonomic scope" value="Bacteria"/>
</dbReference>
<dbReference type="InterPro" id="IPR011250">
    <property type="entry name" value="OMP/PagP_B-barrel"/>
</dbReference>
<reference evidence="2 3" key="1">
    <citation type="journal article" date="2006" name="J. Bacteriol.">
        <title>Comparative genomic analysis of three strains of Ehrlichia ruminantium reveals an active process of genome size plasticity.</title>
        <authorList>
            <person name="Frutos R."/>
            <person name="Viari A."/>
            <person name="Ferraz C."/>
            <person name="Morgat A."/>
            <person name="Eychenie S."/>
            <person name="Kandassami Y."/>
            <person name="Chantal I."/>
            <person name="Bensaid A."/>
            <person name="Coissac E."/>
            <person name="Vachiery N."/>
            <person name="Demaille J."/>
            <person name="Martinez D."/>
        </authorList>
    </citation>
    <scope>NUCLEOTIDE SEQUENCE [LARGE SCALE GENOMIC DNA]</scope>
    <source>
        <strain evidence="2 3">Welgevonden</strain>
    </source>
</reference>
<dbReference type="Proteomes" id="UP000001021">
    <property type="component" value="Chromosome"/>
</dbReference>
<dbReference type="AlphaFoldDB" id="A0A0H3M0F7"/>
<dbReference type="InterPro" id="IPR002566">
    <property type="entry name" value="Msp4_OMP-like"/>
</dbReference>
<dbReference type="Pfam" id="PF01617">
    <property type="entry name" value="Surface_Ag_2"/>
    <property type="match status" value="1"/>
</dbReference>
<name>A0A0H3M0F7_EHRRW</name>
<gene>
    <name evidence="2" type="ordered locus">ERWE_CDS_09250</name>
</gene>
<evidence type="ECO:0000313" key="2">
    <source>
        <dbReference type="EMBL" id="CAI27419.1"/>
    </source>
</evidence>
<dbReference type="KEGG" id="erw:ERWE_CDS_09250"/>
<dbReference type="HOGENOM" id="CLU_078984_0_0_5"/>